<feature type="transmembrane region" description="Helical" evidence="7">
    <location>
        <begin position="51"/>
        <end position="75"/>
    </location>
</feature>
<reference evidence="11" key="3">
    <citation type="submission" date="2015-08" db="EMBL/GenBank/DDBJ databases">
        <title>Draft Genome Sequence of a Heterotrophic Facultative Anaerobic Bacterium Ardenticatena maritima Strain 110S.</title>
        <authorList>
            <person name="Kawaichi S."/>
            <person name="Yoshida T."/>
            <person name="Sako Y."/>
            <person name="Nakamura R."/>
        </authorList>
    </citation>
    <scope>NUCLEOTIDE SEQUENCE [LARGE SCALE GENOMIC DNA]</scope>
    <source>
        <strain evidence="11">110S</strain>
    </source>
</reference>
<evidence type="ECO:0000259" key="8">
    <source>
        <dbReference type="PROSITE" id="PS50928"/>
    </source>
</evidence>
<keyword evidence="9" id="KW-0762">Sugar transport</keyword>
<evidence type="ECO:0000313" key="11">
    <source>
        <dbReference type="Proteomes" id="UP000037784"/>
    </source>
</evidence>
<keyword evidence="5 7" id="KW-1133">Transmembrane helix</keyword>
<dbReference type="AlphaFoldDB" id="A0A0M9UCI6"/>
<protein>
    <submittedName>
        <fullName evidence="9">Multiple sugar transport system permease protein</fullName>
    </submittedName>
</protein>
<evidence type="ECO:0000313" key="10">
    <source>
        <dbReference type="EMBL" id="KPL86289.1"/>
    </source>
</evidence>
<feature type="transmembrane region" description="Helical" evidence="7">
    <location>
        <begin position="6"/>
        <end position="30"/>
    </location>
</feature>
<evidence type="ECO:0000313" key="12">
    <source>
        <dbReference type="Proteomes" id="UP000050502"/>
    </source>
</evidence>
<feature type="domain" description="ABC transmembrane type-1" evidence="8">
    <location>
        <begin position="108"/>
        <end position="367"/>
    </location>
</feature>
<evidence type="ECO:0000256" key="4">
    <source>
        <dbReference type="ARBA" id="ARBA00022692"/>
    </source>
</evidence>
<dbReference type="InterPro" id="IPR035906">
    <property type="entry name" value="MetI-like_sf"/>
</dbReference>
<evidence type="ECO:0000256" key="3">
    <source>
        <dbReference type="ARBA" id="ARBA00022475"/>
    </source>
</evidence>
<feature type="transmembrane region" description="Helical" evidence="7">
    <location>
        <begin position="346"/>
        <end position="366"/>
    </location>
</feature>
<dbReference type="STRING" id="872965.SE16_13165"/>
<dbReference type="CDD" id="cd06261">
    <property type="entry name" value="TM_PBP2"/>
    <property type="match status" value="1"/>
</dbReference>
<dbReference type="InterPro" id="IPR051393">
    <property type="entry name" value="ABC_transporter_permease"/>
</dbReference>
<evidence type="ECO:0000256" key="7">
    <source>
        <dbReference type="RuleBase" id="RU363032"/>
    </source>
</evidence>
<feature type="transmembrane region" description="Helical" evidence="7">
    <location>
        <begin position="292"/>
        <end position="312"/>
    </location>
</feature>
<reference evidence="10 12" key="2">
    <citation type="submission" date="2015-07" db="EMBL/GenBank/DDBJ databases">
        <title>Whole genome sequence of Ardenticatena maritima DSM 23922.</title>
        <authorList>
            <person name="Hemp J."/>
            <person name="Ward L.M."/>
            <person name="Pace L.A."/>
            <person name="Fischer W.W."/>
        </authorList>
    </citation>
    <scope>NUCLEOTIDE SEQUENCE [LARGE SCALE GENOMIC DNA]</scope>
    <source>
        <strain evidence="10 12">110S</strain>
    </source>
</reference>
<evidence type="ECO:0000256" key="1">
    <source>
        <dbReference type="ARBA" id="ARBA00004651"/>
    </source>
</evidence>
<dbReference type="RefSeq" id="WP_054492874.1">
    <property type="nucleotide sequence ID" value="NZ_BBZA01000106.1"/>
</dbReference>
<gene>
    <name evidence="9" type="ORF">ARMA_1421</name>
    <name evidence="10" type="ORF">SE16_13165</name>
</gene>
<dbReference type="Gene3D" id="1.10.3720.10">
    <property type="entry name" value="MetI-like"/>
    <property type="match status" value="1"/>
</dbReference>
<comment type="subcellular location">
    <subcellularLocation>
        <location evidence="1 7">Cell membrane</location>
        <topology evidence="1 7">Multi-pass membrane protein</topology>
    </subcellularLocation>
</comment>
<sequence length="380" mass="43434">MLESYGYTLVWSAATVAFILASSVALGWVARLIVRWRGGSQIHQQNAFAGYAFAAPWMVGFVIFVLVPVAASLYWSFTVYRLPNPPQWVGVQNYVRLLTDDPNFRAALVNTFYFVLFGLPAQLVVALLLAILLNQKLRGERFFRTAFYLPVILGLNAAVLLSWVLMFNANNGFINTLLRMLSKKSTLFNLLLRAFIYANESLNAFFLGLQSGNFTLFEKTISAFPAAHRVPLWLQSPLWTKTSIVLLLVWSCGSMMLIYLAALNSIPPEFYEAAEVDGATRWQRFWKITLPLISPATFYNLIVGMIAIIQMFEQPYVLLRDSPTVAQSSYTVVFYLWRATFRFNEIGYGAAISWILTLIILVITYFQFRFQDRWVQYDLR</sequence>
<dbReference type="PANTHER" id="PTHR30193">
    <property type="entry name" value="ABC TRANSPORTER PERMEASE PROTEIN"/>
    <property type="match status" value="1"/>
</dbReference>
<keyword evidence="6 7" id="KW-0472">Membrane</keyword>
<accession>A0A0M9UCI6</accession>
<dbReference type="SUPFAM" id="SSF161098">
    <property type="entry name" value="MetI-like"/>
    <property type="match status" value="1"/>
</dbReference>
<keyword evidence="11" id="KW-1185">Reference proteome</keyword>
<dbReference type="PANTHER" id="PTHR30193:SF37">
    <property type="entry name" value="INNER MEMBRANE ABC TRANSPORTER PERMEASE PROTEIN YCJO"/>
    <property type="match status" value="1"/>
</dbReference>
<dbReference type="Pfam" id="PF00528">
    <property type="entry name" value="BPD_transp_1"/>
    <property type="match status" value="1"/>
</dbReference>
<evidence type="ECO:0000313" key="9">
    <source>
        <dbReference type="EMBL" id="GAP62998.1"/>
    </source>
</evidence>
<name>A0A0M9UCI6_9CHLR</name>
<dbReference type="OrthoDB" id="9788108at2"/>
<dbReference type="EMBL" id="LGKN01000009">
    <property type="protein sequence ID" value="KPL86289.1"/>
    <property type="molecule type" value="Genomic_DNA"/>
</dbReference>
<feature type="transmembrane region" description="Helical" evidence="7">
    <location>
        <begin position="112"/>
        <end position="133"/>
    </location>
</feature>
<dbReference type="Proteomes" id="UP000050502">
    <property type="component" value="Unassembled WGS sequence"/>
</dbReference>
<proteinExistence type="inferred from homology"/>
<comment type="caution">
    <text evidence="9">The sequence shown here is derived from an EMBL/GenBank/DDBJ whole genome shotgun (WGS) entry which is preliminary data.</text>
</comment>
<dbReference type="EMBL" id="BBZA01000106">
    <property type="protein sequence ID" value="GAP62998.1"/>
    <property type="molecule type" value="Genomic_DNA"/>
</dbReference>
<keyword evidence="2 7" id="KW-0813">Transport</keyword>
<feature type="transmembrane region" description="Helical" evidence="7">
    <location>
        <begin position="145"/>
        <end position="167"/>
    </location>
</feature>
<keyword evidence="4 7" id="KW-0812">Transmembrane</keyword>
<organism evidence="9 11">
    <name type="scientific">Ardenticatena maritima</name>
    <dbReference type="NCBI Taxonomy" id="872965"/>
    <lineage>
        <taxon>Bacteria</taxon>
        <taxon>Bacillati</taxon>
        <taxon>Chloroflexota</taxon>
        <taxon>Ardenticatenia</taxon>
        <taxon>Ardenticatenales</taxon>
        <taxon>Ardenticatenaceae</taxon>
        <taxon>Ardenticatena</taxon>
    </lineage>
</organism>
<feature type="transmembrane region" description="Helical" evidence="7">
    <location>
        <begin position="244"/>
        <end position="262"/>
    </location>
</feature>
<dbReference type="GO" id="GO:0055085">
    <property type="term" value="P:transmembrane transport"/>
    <property type="evidence" value="ECO:0007669"/>
    <property type="project" value="InterPro"/>
</dbReference>
<evidence type="ECO:0000256" key="6">
    <source>
        <dbReference type="ARBA" id="ARBA00023136"/>
    </source>
</evidence>
<evidence type="ECO:0000256" key="5">
    <source>
        <dbReference type="ARBA" id="ARBA00022989"/>
    </source>
</evidence>
<dbReference type="PATRIC" id="fig|872965.6.peg.2272"/>
<dbReference type="PROSITE" id="PS50928">
    <property type="entry name" value="ABC_TM1"/>
    <property type="match status" value="1"/>
</dbReference>
<dbReference type="InParanoid" id="A0A0M9UCI6"/>
<dbReference type="Proteomes" id="UP000037784">
    <property type="component" value="Unassembled WGS sequence"/>
</dbReference>
<dbReference type="InterPro" id="IPR000515">
    <property type="entry name" value="MetI-like"/>
</dbReference>
<comment type="similarity">
    <text evidence="7">Belongs to the binding-protein-dependent transport system permease family.</text>
</comment>
<reference evidence="9 11" key="1">
    <citation type="journal article" date="2015" name="Genome Announc.">
        <title>Draft Genome Sequence of a Heterotrophic Facultative Anaerobic Thermophilic Bacterium, Ardenticatena maritima Strain 110ST.</title>
        <authorList>
            <person name="Kawaichi S."/>
            <person name="Yoshida T."/>
            <person name="Sako Y."/>
            <person name="Nakamura R."/>
        </authorList>
    </citation>
    <scope>NUCLEOTIDE SEQUENCE [LARGE SCALE GENOMIC DNA]</scope>
    <source>
        <strain evidence="9 11">110S</strain>
    </source>
</reference>
<evidence type="ECO:0000256" key="2">
    <source>
        <dbReference type="ARBA" id="ARBA00022448"/>
    </source>
</evidence>
<dbReference type="GO" id="GO:0005886">
    <property type="term" value="C:plasma membrane"/>
    <property type="evidence" value="ECO:0007669"/>
    <property type="project" value="UniProtKB-SubCell"/>
</dbReference>
<keyword evidence="3" id="KW-1003">Cell membrane</keyword>